<evidence type="ECO:0000313" key="2">
    <source>
        <dbReference type="EMBL" id="MDQ0518603.1"/>
    </source>
</evidence>
<accession>A0ABU0MCC1</accession>
<reference evidence="2 3" key="1">
    <citation type="submission" date="2023-07" db="EMBL/GenBank/DDBJ databases">
        <title>Genomic Encyclopedia of Type Strains, Phase IV (KMG-IV): sequencing the most valuable type-strain genomes for metagenomic binning, comparative biology and taxonomic classification.</title>
        <authorList>
            <person name="Goeker M."/>
        </authorList>
    </citation>
    <scope>NUCLEOTIDE SEQUENCE [LARGE SCALE GENOMIC DNA]</scope>
    <source>
        <strain evidence="2 3">B1-1</strain>
    </source>
</reference>
<dbReference type="GO" id="GO:0016301">
    <property type="term" value="F:kinase activity"/>
    <property type="evidence" value="ECO:0007669"/>
    <property type="project" value="UniProtKB-KW"/>
</dbReference>
<proteinExistence type="predicted"/>
<dbReference type="InterPro" id="IPR011009">
    <property type="entry name" value="Kinase-like_dom_sf"/>
</dbReference>
<dbReference type="RefSeq" id="WP_266284203.1">
    <property type="nucleotide sequence ID" value="NZ_JAPKNF010000004.1"/>
</dbReference>
<keyword evidence="2" id="KW-0418">Kinase</keyword>
<name>A0ABU0MCC1_9HYPH</name>
<comment type="caution">
    <text evidence="2">The sequence shown here is derived from an EMBL/GenBank/DDBJ whole genome shotgun (WGS) entry which is preliminary data.</text>
</comment>
<keyword evidence="3" id="KW-1185">Reference proteome</keyword>
<evidence type="ECO:0000259" key="1">
    <source>
        <dbReference type="Pfam" id="PF01636"/>
    </source>
</evidence>
<sequence length="256" mass="28076">MIELERGRAGQILLRGDAVVRPAGAWTPTVHRFLSHLRDRGFAAAPVPLAIEGDQEVVSYVAGRVSEDLADPLTGSPAMLISAARLLRRFHDASRGFLESDGAAQHWMLPAQEPRELVCHGDFAPYNVVTEGEAAVGLIDFDAAHPAPAAWDIAYALYRWAPLTDPAQAGAVHDSEEQLRRARLFCDAYGADEAGRWQLPHMIGRRVRALVDFMLARAEAGDVSFAEAVARGDSDIYIRDLDYLARIGERLRLALI</sequence>
<protein>
    <submittedName>
        <fullName evidence="2">Ser/Thr protein kinase RdoA (MazF antagonist)</fullName>
    </submittedName>
</protein>
<dbReference type="EMBL" id="JAUSWJ010000001">
    <property type="protein sequence ID" value="MDQ0518603.1"/>
    <property type="molecule type" value="Genomic_DNA"/>
</dbReference>
<dbReference type="Gene3D" id="3.90.1200.10">
    <property type="match status" value="1"/>
</dbReference>
<feature type="domain" description="Aminoglycoside phosphotransferase" evidence="1">
    <location>
        <begin position="108"/>
        <end position="181"/>
    </location>
</feature>
<gene>
    <name evidence="2" type="ORF">QO015_004216</name>
</gene>
<dbReference type="InterPro" id="IPR002575">
    <property type="entry name" value="Aminoglycoside_PTrfase"/>
</dbReference>
<organism evidence="2 3">
    <name type="scientific">Kaistia geumhonensis</name>
    <dbReference type="NCBI Taxonomy" id="410839"/>
    <lineage>
        <taxon>Bacteria</taxon>
        <taxon>Pseudomonadati</taxon>
        <taxon>Pseudomonadota</taxon>
        <taxon>Alphaproteobacteria</taxon>
        <taxon>Hyphomicrobiales</taxon>
        <taxon>Kaistiaceae</taxon>
        <taxon>Kaistia</taxon>
    </lineage>
</organism>
<dbReference type="Pfam" id="PF01636">
    <property type="entry name" value="APH"/>
    <property type="match status" value="1"/>
</dbReference>
<keyword evidence="2" id="KW-0808">Transferase</keyword>
<dbReference type="SUPFAM" id="SSF56112">
    <property type="entry name" value="Protein kinase-like (PK-like)"/>
    <property type="match status" value="1"/>
</dbReference>
<dbReference type="Proteomes" id="UP001223743">
    <property type="component" value="Unassembled WGS sequence"/>
</dbReference>
<evidence type="ECO:0000313" key="3">
    <source>
        <dbReference type="Proteomes" id="UP001223743"/>
    </source>
</evidence>